<organism evidence="2 3">
    <name type="scientific">Aromia moschata</name>
    <dbReference type="NCBI Taxonomy" id="1265417"/>
    <lineage>
        <taxon>Eukaryota</taxon>
        <taxon>Metazoa</taxon>
        <taxon>Ecdysozoa</taxon>
        <taxon>Arthropoda</taxon>
        <taxon>Hexapoda</taxon>
        <taxon>Insecta</taxon>
        <taxon>Pterygota</taxon>
        <taxon>Neoptera</taxon>
        <taxon>Endopterygota</taxon>
        <taxon>Coleoptera</taxon>
        <taxon>Polyphaga</taxon>
        <taxon>Cucujiformia</taxon>
        <taxon>Chrysomeloidea</taxon>
        <taxon>Cerambycidae</taxon>
        <taxon>Cerambycinae</taxon>
        <taxon>Callichromatini</taxon>
        <taxon>Aromia</taxon>
    </lineage>
</organism>
<dbReference type="Proteomes" id="UP001162162">
    <property type="component" value="Unassembled WGS sequence"/>
</dbReference>
<feature type="compositionally biased region" description="Polar residues" evidence="1">
    <location>
        <begin position="73"/>
        <end position="84"/>
    </location>
</feature>
<gene>
    <name evidence="2" type="ORF">NQ318_016568</name>
</gene>
<evidence type="ECO:0000256" key="1">
    <source>
        <dbReference type="SAM" id="MobiDB-lite"/>
    </source>
</evidence>
<reference evidence="2" key="1">
    <citation type="journal article" date="2023" name="Insect Mol. Biol.">
        <title>Genome sequencing provides insights into the evolution of gene families encoding plant cell wall-degrading enzymes in longhorned beetles.</title>
        <authorList>
            <person name="Shin N.R."/>
            <person name="Okamura Y."/>
            <person name="Kirsch R."/>
            <person name="Pauchet Y."/>
        </authorList>
    </citation>
    <scope>NUCLEOTIDE SEQUENCE</scope>
    <source>
        <strain evidence="2">AMC_N1</strain>
    </source>
</reference>
<name>A0AAV8YZA7_9CUCU</name>
<protein>
    <submittedName>
        <fullName evidence="2">Uncharacterized protein</fullName>
    </submittedName>
</protein>
<sequence>MLFPDDDNPNEMDRNIWFQQDGAIPHFSLEFPIKIPFVTKVGKHLVNYIRVYFLPVLRTALTLPDNAPGPCMRSSTPSQRGRAG</sequence>
<keyword evidence="3" id="KW-1185">Reference proteome</keyword>
<dbReference type="AlphaFoldDB" id="A0AAV8YZA7"/>
<proteinExistence type="predicted"/>
<comment type="caution">
    <text evidence="2">The sequence shown here is derived from an EMBL/GenBank/DDBJ whole genome shotgun (WGS) entry which is preliminary data.</text>
</comment>
<accession>A0AAV8YZA7</accession>
<feature type="region of interest" description="Disordered" evidence="1">
    <location>
        <begin position="65"/>
        <end position="84"/>
    </location>
</feature>
<evidence type="ECO:0000313" key="3">
    <source>
        <dbReference type="Proteomes" id="UP001162162"/>
    </source>
</evidence>
<dbReference type="EMBL" id="JAPWTK010000033">
    <property type="protein sequence ID" value="KAJ8956114.1"/>
    <property type="molecule type" value="Genomic_DNA"/>
</dbReference>
<evidence type="ECO:0000313" key="2">
    <source>
        <dbReference type="EMBL" id="KAJ8956114.1"/>
    </source>
</evidence>